<evidence type="ECO:0000259" key="1">
    <source>
        <dbReference type="Pfam" id="PF13547"/>
    </source>
</evidence>
<dbReference type="InterPro" id="IPR025195">
    <property type="entry name" value="GTA_TIM_dom"/>
</dbReference>
<feature type="domain" description="Rcc01698-like C-terminal" evidence="3">
    <location>
        <begin position="1179"/>
        <end position="1279"/>
    </location>
</feature>
<feature type="domain" description="GTA TIM-barrel-like" evidence="1">
    <location>
        <begin position="765"/>
        <end position="870"/>
    </location>
</feature>
<dbReference type="EMBL" id="JAAZQQ010000007">
    <property type="protein sequence ID" value="NKX46312.1"/>
    <property type="molecule type" value="Genomic_DNA"/>
</dbReference>
<dbReference type="InterPro" id="IPR032876">
    <property type="entry name" value="J_dom"/>
</dbReference>
<evidence type="ECO:0000259" key="3">
    <source>
        <dbReference type="Pfam" id="PF23666"/>
    </source>
</evidence>
<evidence type="ECO:0000259" key="2">
    <source>
        <dbReference type="Pfam" id="PF13550"/>
    </source>
</evidence>
<dbReference type="CDD" id="cd19607">
    <property type="entry name" value="GTA_TIM-barrel-like"/>
    <property type="match status" value="1"/>
</dbReference>
<accession>A0A7X6H3U8</accession>
<dbReference type="Gene3D" id="3.20.20.80">
    <property type="entry name" value="Glycosidases"/>
    <property type="match status" value="2"/>
</dbReference>
<dbReference type="Proteomes" id="UP000526408">
    <property type="component" value="Unassembled WGS sequence"/>
</dbReference>
<dbReference type="RefSeq" id="WP_168624703.1">
    <property type="nucleotide sequence ID" value="NZ_JAAZQQ010000007.1"/>
</dbReference>
<organism evidence="4 5">
    <name type="scientific">Roseicyclus persicicus</name>
    <dbReference type="NCBI Taxonomy" id="2650661"/>
    <lineage>
        <taxon>Bacteria</taxon>
        <taxon>Pseudomonadati</taxon>
        <taxon>Pseudomonadota</taxon>
        <taxon>Alphaproteobacteria</taxon>
        <taxon>Rhodobacterales</taxon>
        <taxon>Roseobacteraceae</taxon>
        <taxon>Roseicyclus</taxon>
    </lineage>
</organism>
<dbReference type="InterPro" id="IPR056490">
    <property type="entry name" value="Rcc01698_C"/>
</dbReference>
<name>A0A7X6H3U8_9RHOB</name>
<dbReference type="Pfam" id="PF23666">
    <property type="entry name" value="Rcc01698_C"/>
    <property type="match status" value="1"/>
</dbReference>
<dbReference type="Pfam" id="PF13550">
    <property type="entry name" value="Phage-tail_3"/>
    <property type="match status" value="1"/>
</dbReference>
<proteinExistence type="predicted"/>
<reference evidence="4 5" key="1">
    <citation type="submission" date="2020-04" db="EMBL/GenBank/DDBJ databases">
        <authorList>
            <person name="Yoon J."/>
        </authorList>
    </citation>
    <scope>NUCLEOTIDE SEQUENCE [LARGE SCALE GENOMIC DNA]</scope>
    <source>
        <strain evidence="4 5">KMU-115</strain>
    </source>
</reference>
<dbReference type="Pfam" id="PF13547">
    <property type="entry name" value="GTA_TIM"/>
    <property type="match status" value="2"/>
</dbReference>
<evidence type="ECO:0000313" key="5">
    <source>
        <dbReference type="Proteomes" id="UP000526408"/>
    </source>
</evidence>
<protein>
    <submittedName>
        <fullName evidence="4">Host specificity protein</fullName>
    </submittedName>
</protein>
<sequence>MATILLSAAGAAIGGLTSGTMLGLTGAVIGRAVGATLGRVIDQRLLGAGSEPVERGRIDRFRITQAGEGAPVAQLFGRMRLGGQVIWATRFVETTTTSGGGKGAPPQPRTTTYSYSVSLAVALCEGEIRRVGRVWADGVELDLTTVSMRVYAGTGDQMLDPLMEAVEGAGQVPAYRGIAYVVFEDLDLTPYGNRVPHFAFEVTRAAQPRREMLPAAADLVRAVALMPGTGEYVLSTRPVTYRAGLGVRDALNTSAAGGGSDFTRSLDQLRGCLPNLASVSLIYSWFGDDLRAGACTVRPKVEDKSRDGVEMPWTAGGIGRAAAEELARVDGRPVYGGTPADGSVIEAIAAIRAGGQEVMFYPFLLMEILAGNGRPDPWSDTGDQPALPWRGRITGDKAPGLPGSPDGTAANDAAVDAFFGSVTAADFAVAAGAVAYSGPAEWSYSRFILHSAALCAAAGGVEAFCIGSEMRGLTQMRGTGGEFPAVARLRALAAEVRALLPNAKLSYAADWSEYFGYHPQDGSGDVLFHLDPLWADPEIDFVGIDNYMPLSDWRDGLDHADAGWGEIHALDYLRANVEGGEGYDWFYPTGEARAAQRREPITDGLLQKPWIFRYKDIAAWWREPHYDRVGGVEGDILRLGGQLAGTFVGSSVTVTDGAGANDAGRPVSRIEHGGAGSHVSAGVTLAVDETYTLRFLVKSATGVPQASAASVYDGAVQRLDYVAGADWQEVRLAFRPGAAGVTLSLSDLRGGGDATDLLVSEVALISASATTPWVPRSKPIRFTEIGCPAVDKGTNQPNVFFDPKSSESALPRYSNGRRDDLIQQQYLRSVLSYWAEPGRNPVSDVYGGPMLEMDRAHVWAWDARPWPAFPNDVERWSDGDNWRLGHWITGRIEAAPLDQVVAELCEAAGVEDYDVSALYGLVRGHLSGETESARARLQALMLAYGFQAVEREGRLVFLPLPRRAEAVIDAGDTARDEEDWGGIAGIRAAEAETAGRVRVGFVAAEAGYEERVAEAVFPGDDADGVTASDLPLALTGPEGQAIAERWLAEARVARDQLRFALPPSRRALGAGALVALGDGSTWRIDRVEDRGVRMIEAVRAEPSVFEPSDAVEERAPASEFVPPVPVAPVFLDLPLLSGAEVEHSPHLAVTARPWPGSVAVYAAPGADGFTLNRLIERRAVMGELVTPLAAAAPGLWDRGAPMRVRIAAGQLSAAEAGAVLNGANLAAIGSGDDGDWEVIQFAGATLVGEGLWDIGLRLRGQQGTDGVMPELWPEGSLFVLLDGAPVQIDLPPAARGLARHYRIGPARRSVDDPSYVERVAAFAGVGLRPYAPAHLRATPTGGDLYLSWIRRTRIDGDSWEGIEVPLGEAAESYLLRVTDAGGPRREATLAAPAFTYTAAMRAGDGTQSPFTIEVAQLSDRFGPGPFARIEIDD</sequence>
<keyword evidence="5" id="KW-1185">Reference proteome</keyword>
<feature type="domain" description="Tip attachment protein J" evidence="2">
    <location>
        <begin position="930"/>
        <end position="1089"/>
    </location>
</feature>
<comment type="caution">
    <text evidence="4">The sequence shown here is derived from an EMBL/GenBank/DDBJ whole genome shotgun (WGS) entry which is preliminary data.</text>
</comment>
<evidence type="ECO:0000313" key="4">
    <source>
        <dbReference type="EMBL" id="NKX46312.1"/>
    </source>
</evidence>
<feature type="domain" description="GTA TIM-barrel-like" evidence="1">
    <location>
        <begin position="442"/>
        <end position="633"/>
    </location>
</feature>
<gene>
    <name evidence="4" type="ORF">HCU73_17095</name>
</gene>